<keyword evidence="2" id="KW-1133">Transmembrane helix</keyword>
<keyword evidence="4" id="KW-1185">Reference proteome</keyword>
<evidence type="ECO:0000256" key="1">
    <source>
        <dbReference type="SAM" id="MobiDB-lite"/>
    </source>
</evidence>
<evidence type="ECO:0000313" key="4">
    <source>
        <dbReference type="Proteomes" id="UP001352852"/>
    </source>
</evidence>
<feature type="region of interest" description="Disordered" evidence="1">
    <location>
        <begin position="1"/>
        <end position="21"/>
    </location>
</feature>
<evidence type="ECO:0000256" key="2">
    <source>
        <dbReference type="SAM" id="Phobius"/>
    </source>
</evidence>
<protein>
    <submittedName>
        <fullName evidence="3">Uncharacterized protein</fullName>
    </submittedName>
</protein>
<evidence type="ECO:0000313" key="3">
    <source>
        <dbReference type="EMBL" id="MED6270599.1"/>
    </source>
</evidence>
<organism evidence="3 4">
    <name type="scientific">Characodon lateralis</name>
    <dbReference type="NCBI Taxonomy" id="208331"/>
    <lineage>
        <taxon>Eukaryota</taxon>
        <taxon>Metazoa</taxon>
        <taxon>Chordata</taxon>
        <taxon>Craniata</taxon>
        <taxon>Vertebrata</taxon>
        <taxon>Euteleostomi</taxon>
        <taxon>Actinopterygii</taxon>
        <taxon>Neopterygii</taxon>
        <taxon>Teleostei</taxon>
        <taxon>Neoteleostei</taxon>
        <taxon>Acanthomorphata</taxon>
        <taxon>Ovalentaria</taxon>
        <taxon>Atherinomorphae</taxon>
        <taxon>Cyprinodontiformes</taxon>
        <taxon>Goodeidae</taxon>
        <taxon>Characodon</taxon>
    </lineage>
</organism>
<name>A0ABU7D8V1_9TELE</name>
<gene>
    <name evidence="3" type="ORF">CHARACLAT_011999</name>
</gene>
<comment type="caution">
    <text evidence="3">The sequence shown here is derived from an EMBL/GenBank/DDBJ whole genome shotgun (WGS) entry which is preliminary data.</text>
</comment>
<proteinExistence type="predicted"/>
<feature type="transmembrane region" description="Helical" evidence="2">
    <location>
        <begin position="56"/>
        <end position="75"/>
    </location>
</feature>
<keyword evidence="2" id="KW-0812">Transmembrane</keyword>
<keyword evidence="2" id="KW-0472">Membrane</keyword>
<reference evidence="3 4" key="1">
    <citation type="submission" date="2021-06" db="EMBL/GenBank/DDBJ databases">
        <authorList>
            <person name="Palmer J.M."/>
        </authorList>
    </citation>
    <scope>NUCLEOTIDE SEQUENCE [LARGE SCALE GENOMIC DNA]</scope>
    <source>
        <strain evidence="3 4">CL_MEX2019</strain>
        <tissue evidence="3">Muscle</tissue>
    </source>
</reference>
<dbReference type="Proteomes" id="UP001352852">
    <property type="component" value="Unassembled WGS sequence"/>
</dbReference>
<accession>A0ABU7D8V1</accession>
<dbReference type="EMBL" id="JAHUTJ010017215">
    <property type="protein sequence ID" value="MED6270599.1"/>
    <property type="molecule type" value="Genomic_DNA"/>
</dbReference>
<sequence>MSTQREPMHARGQHVNSMQRDPLLGVTPRTFLLQGNHATNCHTIERHQSNFFIRSFIPFMCSPTLVTYLIFSFVLKGHLTVDLAVTQYDRLTMITFDDFP</sequence>